<accession>A0ABM9C4A8</accession>
<dbReference type="Proteomes" id="UP000838686">
    <property type="component" value="Unassembled WGS sequence"/>
</dbReference>
<feature type="domain" description="MAE-28990/MAE-18760-like HEPN" evidence="1">
    <location>
        <begin position="12"/>
        <end position="224"/>
    </location>
</feature>
<comment type="caution">
    <text evidence="2">The sequence shown here is derived from an EMBL/GenBank/DDBJ whole genome shotgun (WGS) entry which is preliminary data.</text>
</comment>
<evidence type="ECO:0000313" key="2">
    <source>
        <dbReference type="EMBL" id="CAH1201593.1"/>
    </source>
</evidence>
<organism evidence="2 3">
    <name type="scientific">Paenibacillus plantiphilus</name>
    <dbReference type="NCBI Taxonomy" id="2905650"/>
    <lineage>
        <taxon>Bacteria</taxon>
        <taxon>Bacillati</taxon>
        <taxon>Bacillota</taxon>
        <taxon>Bacilli</taxon>
        <taxon>Bacillales</taxon>
        <taxon>Paenibacillaceae</taxon>
        <taxon>Paenibacillus</taxon>
    </lineage>
</organism>
<name>A0ABM9C4A8_9BACL</name>
<evidence type="ECO:0000313" key="3">
    <source>
        <dbReference type="Proteomes" id="UP000838686"/>
    </source>
</evidence>
<sequence>MIYSYNDLQEIFNDRVDYIETYTSYIGTNINDISVKNSNVLKSNIFLMLYNLSECIVKSTILLLHEQILSESLKFLDLNGAIKSTYIDFLICKDGFNNIKDDQKLNLRNLYCTRLEFHNNFITDFSYAEFTKYRKGLISGNIDHRAIVKLGNLYGIEEVKRNREEVELLRIKTIRNDLAHGSLSYKECSRDILFSKIVELKDSILDYFILYMENTRDYFSNKKFMSTSILVPI</sequence>
<reference evidence="2" key="1">
    <citation type="submission" date="2022-01" db="EMBL/GenBank/DDBJ databases">
        <authorList>
            <person name="Criscuolo A."/>
        </authorList>
    </citation>
    <scope>NUCLEOTIDE SEQUENCE</scope>
    <source>
        <strain evidence="2">CIP111893</strain>
    </source>
</reference>
<keyword evidence="3" id="KW-1185">Reference proteome</keyword>
<proteinExistence type="predicted"/>
<evidence type="ECO:0000259" key="1">
    <source>
        <dbReference type="Pfam" id="PF18737"/>
    </source>
</evidence>
<dbReference type="RefSeq" id="WP_236340006.1">
    <property type="nucleotide sequence ID" value="NZ_CAKMMF010000007.1"/>
</dbReference>
<dbReference type="Pfam" id="PF18737">
    <property type="entry name" value="HEPN_MAE_28990"/>
    <property type="match status" value="1"/>
</dbReference>
<dbReference type="EMBL" id="CAKMMF010000007">
    <property type="protein sequence ID" value="CAH1201593.1"/>
    <property type="molecule type" value="Genomic_DNA"/>
</dbReference>
<gene>
    <name evidence="2" type="ORF">PAECIP111893_01666</name>
</gene>
<protein>
    <recommendedName>
        <fullName evidence="1">MAE-28990/MAE-18760-like HEPN domain-containing protein</fullName>
    </recommendedName>
</protein>
<dbReference type="InterPro" id="IPR040788">
    <property type="entry name" value="HEPN_MAE_28990"/>
</dbReference>